<reference evidence="2" key="1">
    <citation type="journal article" date="2023" name="Science">
        <title>Genome structures resolve the early diversification of teleost fishes.</title>
        <authorList>
            <person name="Parey E."/>
            <person name="Louis A."/>
            <person name="Montfort J."/>
            <person name="Bouchez O."/>
            <person name="Roques C."/>
            <person name="Iampietro C."/>
            <person name="Lluch J."/>
            <person name="Castinel A."/>
            <person name="Donnadieu C."/>
            <person name="Desvignes T."/>
            <person name="Floi Bucao C."/>
            <person name="Jouanno E."/>
            <person name="Wen M."/>
            <person name="Mejri S."/>
            <person name="Dirks R."/>
            <person name="Jansen H."/>
            <person name="Henkel C."/>
            <person name="Chen W.J."/>
            <person name="Zahm M."/>
            <person name="Cabau C."/>
            <person name="Klopp C."/>
            <person name="Thompson A.W."/>
            <person name="Robinson-Rechavi M."/>
            <person name="Braasch I."/>
            <person name="Lecointre G."/>
            <person name="Bobe J."/>
            <person name="Postlethwait J.H."/>
            <person name="Berthelot C."/>
            <person name="Roest Crollius H."/>
            <person name="Guiguen Y."/>
        </authorList>
    </citation>
    <scope>NUCLEOTIDE SEQUENCE</scope>
    <source>
        <strain evidence="2">NC1722</strain>
    </source>
</reference>
<evidence type="ECO:0000313" key="2">
    <source>
        <dbReference type="EMBL" id="KAJ8406763.1"/>
    </source>
</evidence>
<feature type="region of interest" description="Disordered" evidence="1">
    <location>
        <begin position="1"/>
        <end position="25"/>
    </location>
</feature>
<evidence type="ECO:0000256" key="1">
    <source>
        <dbReference type="SAM" id="MobiDB-lite"/>
    </source>
</evidence>
<feature type="region of interest" description="Disordered" evidence="1">
    <location>
        <begin position="50"/>
        <end position="85"/>
    </location>
</feature>
<evidence type="ECO:0000313" key="3">
    <source>
        <dbReference type="Proteomes" id="UP001221898"/>
    </source>
</evidence>
<gene>
    <name evidence="2" type="ORF">AAFF_G00296790</name>
</gene>
<keyword evidence="3" id="KW-1185">Reference proteome</keyword>
<name>A0AAD7SQG6_9TELE</name>
<protein>
    <submittedName>
        <fullName evidence="2">Uncharacterized protein</fullName>
    </submittedName>
</protein>
<dbReference type="EMBL" id="JAINUG010000042">
    <property type="protein sequence ID" value="KAJ8406763.1"/>
    <property type="molecule type" value="Genomic_DNA"/>
</dbReference>
<dbReference type="Proteomes" id="UP001221898">
    <property type="component" value="Unassembled WGS sequence"/>
</dbReference>
<accession>A0AAD7SQG6</accession>
<comment type="caution">
    <text evidence="2">The sequence shown here is derived from an EMBL/GenBank/DDBJ whole genome shotgun (WGS) entry which is preliminary data.</text>
</comment>
<sequence length="85" mass="9609">MRAFPIHLREDERKHGSRQSLANWRRERGAREGRFVAEIYDRPNGACALNQSPSPLLAELSPGRPNSGTPLPPTPESESESEWRT</sequence>
<organism evidence="2 3">
    <name type="scientific">Aldrovandia affinis</name>
    <dbReference type="NCBI Taxonomy" id="143900"/>
    <lineage>
        <taxon>Eukaryota</taxon>
        <taxon>Metazoa</taxon>
        <taxon>Chordata</taxon>
        <taxon>Craniata</taxon>
        <taxon>Vertebrata</taxon>
        <taxon>Euteleostomi</taxon>
        <taxon>Actinopterygii</taxon>
        <taxon>Neopterygii</taxon>
        <taxon>Teleostei</taxon>
        <taxon>Notacanthiformes</taxon>
        <taxon>Halosauridae</taxon>
        <taxon>Aldrovandia</taxon>
    </lineage>
</organism>
<dbReference type="AlphaFoldDB" id="A0AAD7SQG6"/>
<proteinExistence type="predicted"/>